<proteinExistence type="predicted"/>
<feature type="region of interest" description="Disordered" evidence="1">
    <location>
        <begin position="633"/>
        <end position="652"/>
    </location>
</feature>
<feature type="compositionally biased region" description="Low complexity" evidence="1">
    <location>
        <begin position="60"/>
        <end position="74"/>
    </location>
</feature>
<feature type="region of interest" description="Disordered" evidence="1">
    <location>
        <begin position="99"/>
        <end position="470"/>
    </location>
</feature>
<evidence type="ECO:0000256" key="1">
    <source>
        <dbReference type="SAM" id="MobiDB-lite"/>
    </source>
</evidence>
<name>A0A1B8GW77_9PEZI</name>
<keyword evidence="4" id="KW-1185">Reference proteome</keyword>
<feature type="compositionally biased region" description="Basic and acidic residues" evidence="1">
    <location>
        <begin position="318"/>
        <end position="327"/>
    </location>
</feature>
<dbReference type="STRING" id="342668.A0A1B8GW77"/>
<protein>
    <recommendedName>
        <fullName evidence="2">DUF4211 domain-containing protein</fullName>
    </recommendedName>
</protein>
<dbReference type="PANTHER" id="PTHR14689:SF0">
    <property type="entry name" value="COILED-COIL DOMAIN-CONTAINING PROTEIN 82"/>
    <property type="match status" value="1"/>
</dbReference>
<sequence>MAPPRRSRRDPRKVQTRLTFEPKSTSPSRGTSGISPARIVYQDPRKPKKKQQLISTANKNEPSSSTNNNEPTSSARSRPYYSDDEDIFADGKKFAVVLPSPSRSTAAGQLRRKSFMGAASSSVKQRGRPRKSAAYETDSESEEEEEIIPAEKTKKTPILLEDESESELEEVTALAEEIKKPAAVSRDNSEPSEEDLVTPAAKRQKRPEFLKDRSESPLQSPQRATVKNGVVETPRKPSEESPSPKKTKTTPVKSFIAGGYLNRAHSPRSAKNQRDPAKKDKPVSRKSKGKEIVAISSDDDSDSDAIVVEQPSIRKKKADSALKEKALSSRKRRRSTSSEEDDEPVRSSPTKRRKQVLLDETSDEESEPSPTVPAQRPAATPHKRTTKPPSIKKSKEEPTRQTRQMNTPKKQHRTEKQKKLELIKRRRAGEKITELTESSSSEYEEERGAYDSDASHAALSVFDDEDSGEEGAIEKVRQSLRPGNRNMDDDSFIVSDDDAPLGAPSDLLHEIPLEFTHHAHKHLKEHFKDAIEWMVQKKINPGFNHRDPIYIQAFRKLEPEARGLAQSKFSSAAWTENFTRALWSRPQFHEEDISAGGEGEGRKCDACGRSNHPAKFRIQLLGKPYHQDTLEVVEESDAESDDSDSDAASVNSKGQKILSADTDFYLGRFCRANAERAHSLIHWKHALYEWVVQTLSDQGFLDAEKLAERVKWGQRKLGALANEIVDEWVESGEIKGLYRDFRNNLEAARNNKQDRWNA</sequence>
<feature type="compositionally biased region" description="Basic and acidic residues" evidence="1">
    <location>
        <begin position="206"/>
        <end position="215"/>
    </location>
</feature>
<evidence type="ECO:0000313" key="3">
    <source>
        <dbReference type="EMBL" id="OBU00102.1"/>
    </source>
</evidence>
<feature type="compositionally biased region" description="Acidic residues" evidence="1">
    <location>
        <begin position="137"/>
        <end position="148"/>
    </location>
</feature>
<feature type="compositionally biased region" description="Basic residues" evidence="1">
    <location>
        <begin position="381"/>
        <end position="392"/>
    </location>
</feature>
<feature type="domain" description="DUF4211" evidence="2">
    <location>
        <begin position="491"/>
        <end position="630"/>
    </location>
</feature>
<dbReference type="PANTHER" id="PTHR14689">
    <property type="entry name" value="PHORBOL-ESTER_DAG-TYPE DOMAIN-CONTAINING PROTEIN"/>
    <property type="match status" value="1"/>
</dbReference>
<reference evidence="4" key="2">
    <citation type="journal article" date="2018" name="Nat. Commun.">
        <title>Extreme sensitivity to ultraviolet light in the fungal pathogen causing white-nose syndrome of bats.</title>
        <authorList>
            <person name="Palmer J.M."/>
            <person name="Drees K.P."/>
            <person name="Foster J.T."/>
            <person name="Lindner D.L."/>
        </authorList>
    </citation>
    <scope>NUCLEOTIDE SEQUENCE [LARGE SCALE GENOMIC DNA]</scope>
    <source>
        <strain evidence="4">UAMH 10579</strain>
    </source>
</reference>
<evidence type="ECO:0000313" key="4">
    <source>
        <dbReference type="Proteomes" id="UP000091956"/>
    </source>
</evidence>
<dbReference type="GeneID" id="28835342"/>
<feature type="compositionally biased region" description="Basic and acidic residues" evidence="1">
    <location>
        <begin position="272"/>
        <end position="283"/>
    </location>
</feature>
<feature type="compositionally biased region" description="Acidic residues" evidence="1">
    <location>
        <begin position="633"/>
        <end position="645"/>
    </location>
</feature>
<feature type="compositionally biased region" description="Basic residues" evidence="1">
    <location>
        <begin position="1"/>
        <end position="15"/>
    </location>
</feature>
<dbReference type="AlphaFoldDB" id="A0A1B8GW77"/>
<dbReference type="OrthoDB" id="21499at2759"/>
<feature type="compositionally biased region" description="Polar residues" evidence="1">
    <location>
        <begin position="16"/>
        <end position="34"/>
    </location>
</feature>
<dbReference type="GO" id="GO:0005634">
    <property type="term" value="C:nucleus"/>
    <property type="evidence" value="ECO:0007669"/>
    <property type="project" value="TreeGrafter"/>
</dbReference>
<organism evidence="3 4">
    <name type="scientific">Pseudogymnoascus verrucosus</name>
    <dbReference type="NCBI Taxonomy" id="342668"/>
    <lineage>
        <taxon>Eukaryota</taxon>
        <taxon>Fungi</taxon>
        <taxon>Dikarya</taxon>
        <taxon>Ascomycota</taxon>
        <taxon>Pezizomycotina</taxon>
        <taxon>Leotiomycetes</taxon>
        <taxon>Thelebolales</taxon>
        <taxon>Thelebolaceae</taxon>
        <taxon>Pseudogymnoascus</taxon>
    </lineage>
</organism>
<feature type="compositionally biased region" description="Polar residues" evidence="1">
    <location>
        <begin position="216"/>
        <end position="225"/>
    </location>
</feature>
<feature type="region of interest" description="Disordered" evidence="1">
    <location>
        <begin position="1"/>
        <end position="84"/>
    </location>
</feature>
<dbReference type="RefSeq" id="XP_018133834.1">
    <property type="nucleotide sequence ID" value="XM_018271471.2"/>
</dbReference>
<dbReference type="Pfam" id="PF13926">
    <property type="entry name" value="DUF4211"/>
    <property type="match status" value="1"/>
</dbReference>
<gene>
    <name evidence="3" type="ORF">VE01_01956</name>
</gene>
<evidence type="ECO:0000259" key="2">
    <source>
        <dbReference type="Pfam" id="PF13926"/>
    </source>
</evidence>
<feature type="compositionally biased region" description="Acidic residues" evidence="1">
    <location>
        <begin position="160"/>
        <end position="170"/>
    </location>
</feature>
<feature type="compositionally biased region" description="Basic and acidic residues" evidence="1">
    <location>
        <begin position="233"/>
        <end position="243"/>
    </location>
</feature>
<accession>A0A1B8GW77</accession>
<dbReference type="InterPro" id="IPR025451">
    <property type="entry name" value="DUF4211"/>
</dbReference>
<dbReference type="Proteomes" id="UP000091956">
    <property type="component" value="Unassembled WGS sequence"/>
</dbReference>
<dbReference type="EMBL" id="KV460210">
    <property type="protein sequence ID" value="OBU00102.1"/>
    <property type="molecule type" value="Genomic_DNA"/>
</dbReference>
<feature type="compositionally biased region" description="Basic and acidic residues" evidence="1">
    <location>
        <begin position="417"/>
        <end position="434"/>
    </location>
</feature>
<reference evidence="3 4" key="1">
    <citation type="submission" date="2016-03" db="EMBL/GenBank/DDBJ databases">
        <title>Comparative genomics of Pseudogymnoascus destructans, the fungus causing white-nose syndrome of bats.</title>
        <authorList>
            <person name="Palmer J.M."/>
            <person name="Drees K.P."/>
            <person name="Foster J.T."/>
            <person name="Lindner D.L."/>
        </authorList>
    </citation>
    <scope>NUCLEOTIDE SEQUENCE [LARGE SCALE GENOMIC DNA]</scope>
    <source>
        <strain evidence="3 4">UAMH 10579</strain>
    </source>
</reference>